<evidence type="ECO:0000313" key="1">
    <source>
        <dbReference type="EMBL" id="JAD19962.1"/>
    </source>
</evidence>
<sequence length="26" mass="3164">MNSGHLHTNCSWRFHALHKTFSHHDY</sequence>
<protein>
    <submittedName>
        <fullName evidence="1">Uncharacterized protein</fullName>
    </submittedName>
</protein>
<dbReference type="AlphaFoldDB" id="A0A0A8Y8A0"/>
<proteinExistence type="predicted"/>
<name>A0A0A8Y8A0_ARUDO</name>
<organism evidence="1">
    <name type="scientific">Arundo donax</name>
    <name type="common">Giant reed</name>
    <name type="synonym">Donax arundinaceus</name>
    <dbReference type="NCBI Taxonomy" id="35708"/>
    <lineage>
        <taxon>Eukaryota</taxon>
        <taxon>Viridiplantae</taxon>
        <taxon>Streptophyta</taxon>
        <taxon>Embryophyta</taxon>
        <taxon>Tracheophyta</taxon>
        <taxon>Spermatophyta</taxon>
        <taxon>Magnoliopsida</taxon>
        <taxon>Liliopsida</taxon>
        <taxon>Poales</taxon>
        <taxon>Poaceae</taxon>
        <taxon>PACMAD clade</taxon>
        <taxon>Arundinoideae</taxon>
        <taxon>Arundineae</taxon>
        <taxon>Arundo</taxon>
    </lineage>
</organism>
<reference evidence="1" key="2">
    <citation type="journal article" date="2015" name="Data Brief">
        <title>Shoot transcriptome of the giant reed, Arundo donax.</title>
        <authorList>
            <person name="Barrero R.A."/>
            <person name="Guerrero F.D."/>
            <person name="Moolhuijzen P."/>
            <person name="Goolsby J.A."/>
            <person name="Tidwell J."/>
            <person name="Bellgard S.E."/>
            <person name="Bellgard M.I."/>
        </authorList>
    </citation>
    <scope>NUCLEOTIDE SEQUENCE</scope>
    <source>
        <tissue evidence="1">Shoot tissue taken approximately 20 cm above the soil surface</tissue>
    </source>
</reference>
<dbReference type="EMBL" id="GBRH01277933">
    <property type="protein sequence ID" value="JAD19962.1"/>
    <property type="molecule type" value="Transcribed_RNA"/>
</dbReference>
<accession>A0A0A8Y8A0</accession>
<reference evidence="1" key="1">
    <citation type="submission" date="2014-09" db="EMBL/GenBank/DDBJ databases">
        <authorList>
            <person name="Magalhaes I.L.F."/>
            <person name="Oliveira U."/>
            <person name="Santos F.R."/>
            <person name="Vidigal T.H.D.A."/>
            <person name="Brescovit A.D."/>
            <person name="Santos A.J."/>
        </authorList>
    </citation>
    <scope>NUCLEOTIDE SEQUENCE</scope>
    <source>
        <tissue evidence="1">Shoot tissue taken approximately 20 cm above the soil surface</tissue>
    </source>
</reference>